<dbReference type="AlphaFoldDB" id="A0A1G7T6X8"/>
<keyword evidence="4 7" id="KW-0812">Transmembrane</keyword>
<keyword evidence="3" id="KW-1003">Cell membrane</keyword>
<accession>A0A1G7T6X8</accession>
<dbReference type="EMBL" id="FNBM01000009">
    <property type="protein sequence ID" value="SDG30389.1"/>
    <property type="molecule type" value="Genomic_DNA"/>
</dbReference>
<dbReference type="STRING" id="640205.SAMN05216381_3654"/>
<reference evidence="8 9" key="1">
    <citation type="submission" date="2016-10" db="EMBL/GenBank/DDBJ databases">
        <authorList>
            <person name="de Groot N.N."/>
        </authorList>
    </citation>
    <scope>NUCLEOTIDE SEQUENCE [LARGE SCALE GENOMIC DNA]</scope>
    <source>
        <strain evidence="8 9">LMG 25475</strain>
    </source>
</reference>
<proteinExistence type="predicted"/>
<dbReference type="InterPro" id="IPR004776">
    <property type="entry name" value="Mem_transp_PIN-like"/>
</dbReference>
<dbReference type="GO" id="GO:0055085">
    <property type="term" value="P:transmembrane transport"/>
    <property type="evidence" value="ECO:0007669"/>
    <property type="project" value="InterPro"/>
</dbReference>
<keyword evidence="2" id="KW-0813">Transport</keyword>
<feature type="transmembrane region" description="Helical" evidence="7">
    <location>
        <begin position="199"/>
        <end position="217"/>
    </location>
</feature>
<feature type="transmembrane region" description="Helical" evidence="7">
    <location>
        <begin position="125"/>
        <end position="146"/>
    </location>
</feature>
<evidence type="ECO:0000313" key="8">
    <source>
        <dbReference type="EMBL" id="SDG30389.1"/>
    </source>
</evidence>
<feature type="transmembrane region" description="Helical" evidence="7">
    <location>
        <begin position="34"/>
        <end position="53"/>
    </location>
</feature>
<evidence type="ECO:0000256" key="3">
    <source>
        <dbReference type="ARBA" id="ARBA00022475"/>
    </source>
</evidence>
<evidence type="ECO:0000256" key="4">
    <source>
        <dbReference type="ARBA" id="ARBA00022692"/>
    </source>
</evidence>
<feature type="transmembrane region" description="Helical" evidence="7">
    <location>
        <begin position="288"/>
        <end position="308"/>
    </location>
</feature>
<keyword evidence="6 7" id="KW-0472">Membrane</keyword>
<evidence type="ECO:0000256" key="6">
    <source>
        <dbReference type="ARBA" id="ARBA00023136"/>
    </source>
</evidence>
<dbReference type="RefSeq" id="WP_092370777.1">
    <property type="nucleotide sequence ID" value="NZ_FNBM01000009.1"/>
</dbReference>
<dbReference type="PANTHER" id="PTHR36838:SF1">
    <property type="entry name" value="SLR1864 PROTEIN"/>
    <property type="match status" value="1"/>
</dbReference>
<feature type="transmembrane region" description="Helical" evidence="7">
    <location>
        <begin position="6"/>
        <end position="27"/>
    </location>
</feature>
<evidence type="ECO:0000256" key="2">
    <source>
        <dbReference type="ARBA" id="ARBA00022448"/>
    </source>
</evidence>
<name>A0A1G7T6X8_9GAMM</name>
<evidence type="ECO:0000313" key="9">
    <source>
        <dbReference type="Proteomes" id="UP000243378"/>
    </source>
</evidence>
<dbReference type="PANTHER" id="PTHR36838">
    <property type="entry name" value="AUXIN EFFLUX CARRIER FAMILY PROTEIN"/>
    <property type="match status" value="1"/>
</dbReference>
<dbReference type="Proteomes" id="UP000243378">
    <property type="component" value="Unassembled WGS sequence"/>
</dbReference>
<keyword evidence="5 7" id="KW-1133">Transmembrane helix</keyword>
<dbReference type="OrthoDB" id="9810457at2"/>
<feature type="transmembrane region" description="Helical" evidence="7">
    <location>
        <begin position="167"/>
        <end position="187"/>
    </location>
</feature>
<gene>
    <name evidence="8" type="ORF">SAMN05216381_3654</name>
</gene>
<evidence type="ECO:0000256" key="5">
    <source>
        <dbReference type="ARBA" id="ARBA00022989"/>
    </source>
</evidence>
<evidence type="ECO:0000256" key="7">
    <source>
        <dbReference type="SAM" id="Phobius"/>
    </source>
</evidence>
<dbReference type="Pfam" id="PF03547">
    <property type="entry name" value="Mem_trans"/>
    <property type="match status" value="1"/>
</dbReference>
<comment type="subcellular location">
    <subcellularLocation>
        <location evidence="1">Membrane</location>
        <topology evidence="1">Multi-pass membrane protein</topology>
    </subcellularLocation>
</comment>
<feature type="transmembrane region" description="Helical" evidence="7">
    <location>
        <begin position="99"/>
        <end position="119"/>
    </location>
</feature>
<feature type="transmembrane region" description="Helical" evidence="7">
    <location>
        <begin position="65"/>
        <end position="87"/>
    </location>
</feature>
<evidence type="ECO:0008006" key="10">
    <source>
        <dbReference type="Google" id="ProtNLM"/>
    </source>
</evidence>
<protein>
    <recommendedName>
        <fullName evidence="10">Permease</fullName>
    </recommendedName>
</protein>
<sequence>MLQIFQITAPIFLLIGLGYAAAMSAVLSREQVRGIGTFVITFAMPALLIKTLGTSPIQQTMIPGYLIAYTLGSFVTFVTAFCVSRWLRRDDLSGSAINAMGMSVSNSGFIGYPLVAAAIGSPAVLGMAMGMLVENLLLIPLALVLAEAGKQQGGGWLTVLRMTFARLLKNPVIIGIVLGLCVSLLGVEIPPLLLKPIDMLAGVSAPLALFVIGAGLFGMKARGVWVDAAWIASGKLIIHPLAVLCAFLLIPGVDPVMKAVGVLFACSPMMSIFPILGQRFGLEDRCSATLLVATVLSFFTISVALILINASPAL</sequence>
<dbReference type="GO" id="GO:0016020">
    <property type="term" value="C:membrane"/>
    <property type="evidence" value="ECO:0007669"/>
    <property type="project" value="UniProtKB-SubCell"/>
</dbReference>
<organism evidence="8 9">
    <name type="scientific">Phytopseudomonas seleniipraecipitans</name>
    <dbReference type="NCBI Taxonomy" id="640205"/>
    <lineage>
        <taxon>Bacteria</taxon>
        <taxon>Pseudomonadati</taxon>
        <taxon>Pseudomonadota</taxon>
        <taxon>Gammaproteobacteria</taxon>
        <taxon>Pseudomonadales</taxon>
        <taxon>Pseudomonadaceae</taxon>
        <taxon>Phytopseudomonas</taxon>
    </lineage>
</organism>
<feature type="transmembrane region" description="Helical" evidence="7">
    <location>
        <begin position="256"/>
        <end position="276"/>
    </location>
</feature>
<feature type="transmembrane region" description="Helical" evidence="7">
    <location>
        <begin position="229"/>
        <end position="250"/>
    </location>
</feature>
<evidence type="ECO:0000256" key="1">
    <source>
        <dbReference type="ARBA" id="ARBA00004141"/>
    </source>
</evidence>